<reference evidence="2 3" key="1">
    <citation type="submission" date="2019-01" db="EMBL/GenBank/DDBJ databases">
        <title>Bacillus sp. M5HDSG1-1, whole genome shotgun sequence.</title>
        <authorList>
            <person name="Tuo L."/>
        </authorList>
    </citation>
    <scope>NUCLEOTIDE SEQUENCE [LARGE SCALE GENOMIC DNA]</scope>
    <source>
        <strain evidence="2 3">M5HDSG1-1</strain>
    </source>
</reference>
<organism evidence="2 3">
    <name type="scientific">Niallia taxi</name>
    <dbReference type="NCBI Taxonomy" id="2499688"/>
    <lineage>
        <taxon>Bacteria</taxon>
        <taxon>Bacillati</taxon>
        <taxon>Bacillota</taxon>
        <taxon>Bacilli</taxon>
        <taxon>Bacillales</taxon>
        <taxon>Bacillaceae</taxon>
        <taxon>Niallia</taxon>
    </lineage>
</organism>
<dbReference type="GO" id="GO:0003677">
    <property type="term" value="F:DNA binding"/>
    <property type="evidence" value="ECO:0007669"/>
    <property type="project" value="InterPro"/>
</dbReference>
<dbReference type="InterPro" id="IPR014054">
    <property type="entry name" value="Phage_regulatory_Rha"/>
</dbReference>
<proteinExistence type="predicted"/>
<dbReference type="Proteomes" id="UP000288024">
    <property type="component" value="Unassembled WGS sequence"/>
</dbReference>
<dbReference type="RefSeq" id="WP_127736280.1">
    <property type="nucleotide sequence ID" value="NZ_RZTZ01000001.1"/>
</dbReference>
<protein>
    <submittedName>
        <fullName evidence="2">Rha family transcriptional regulator</fullName>
    </submittedName>
</protein>
<gene>
    <name evidence="2" type="ORF">EM808_04215</name>
</gene>
<feature type="domain" description="Antirepressor protein C-terminal" evidence="1">
    <location>
        <begin position="140"/>
        <end position="240"/>
    </location>
</feature>
<evidence type="ECO:0000313" key="2">
    <source>
        <dbReference type="EMBL" id="RVT67687.1"/>
    </source>
</evidence>
<dbReference type="Pfam" id="PF03374">
    <property type="entry name" value="ANT"/>
    <property type="match status" value="1"/>
</dbReference>
<accession>A0A437KHB0</accession>
<dbReference type="NCBIfam" id="TIGR02681">
    <property type="entry name" value="phage_pRha"/>
    <property type="match status" value="1"/>
</dbReference>
<dbReference type="Pfam" id="PF09669">
    <property type="entry name" value="Phage_pRha"/>
    <property type="match status" value="1"/>
</dbReference>
<dbReference type="AlphaFoldDB" id="A0A437KHB0"/>
<comment type="caution">
    <text evidence="2">The sequence shown here is derived from an EMBL/GenBank/DDBJ whole genome shotgun (WGS) entry which is preliminary data.</text>
</comment>
<dbReference type="InterPro" id="IPR005039">
    <property type="entry name" value="Ant_C"/>
</dbReference>
<name>A0A437KHB0_9BACI</name>
<keyword evidence="3" id="KW-1185">Reference proteome</keyword>
<evidence type="ECO:0000313" key="3">
    <source>
        <dbReference type="Proteomes" id="UP000288024"/>
    </source>
</evidence>
<evidence type="ECO:0000259" key="1">
    <source>
        <dbReference type="Pfam" id="PF03374"/>
    </source>
</evidence>
<dbReference type="EMBL" id="RZTZ01000001">
    <property type="protein sequence ID" value="RVT67687.1"/>
    <property type="molecule type" value="Genomic_DNA"/>
</dbReference>
<sequence length="257" mass="29568">MNLTIIQANNQLLVESREVAEMVGKEHSHLLRDIRNYLEVLGKSNFGLTEFFIETNYNDAQGKKRVCYLLTKKGCDMVANKLTGEKGVLFTAAYVTKFEEMENQLKRPFKLPSTYKEALLQLVDQVEKNELLETKNLVLEQQVNEFQPKASYYDLVLQSKSLLSVSQIAKDYGMGAPTLNKKLNELGIQYKQGGVWLLYSKLQDKGYTQTTTHIIDDEKSKVHTKWTQKGRLFIYDLLKNVGILPMIEREFNSKDVI</sequence>